<evidence type="ECO:0000313" key="2">
    <source>
        <dbReference type="Proteomes" id="UP000078596"/>
    </source>
</evidence>
<dbReference type="InterPro" id="IPR038695">
    <property type="entry name" value="Saro_0823-like_sf"/>
</dbReference>
<organism evidence="1 2">
    <name type="scientific">Halothiobacillus diazotrophicus</name>
    <dbReference type="NCBI Taxonomy" id="1860122"/>
    <lineage>
        <taxon>Bacteria</taxon>
        <taxon>Pseudomonadati</taxon>
        <taxon>Pseudomonadota</taxon>
        <taxon>Gammaproteobacteria</taxon>
        <taxon>Chromatiales</taxon>
        <taxon>Halothiobacillaceae</taxon>
        <taxon>Halothiobacillus</taxon>
    </lineage>
</organism>
<sequence>MNPGSIYRHGQPIVPLAWQADRPWSRLRGLLGRPPLANDAQQALWLVPCGSIHTFGMRYSLDIVFLNRDGHVLDWHEHVKPWRMRQCHGAHQTVELAPGSLSRLTPQCGEHWQWRCK</sequence>
<dbReference type="Proteomes" id="UP000078596">
    <property type="component" value="Chromosome"/>
</dbReference>
<dbReference type="RefSeq" id="WP_066099378.1">
    <property type="nucleotide sequence ID" value="NZ_CP016027.1"/>
</dbReference>
<keyword evidence="2" id="KW-1185">Reference proteome</keyword>
<evidence type="ECO:0000313" key="1">
    <source>
        <dbReference type="EMBL" id="ANJ67016.1"/>
    </source>
</evidence>
<evidence type="ECO:0008006" key="3">
    <source>
        <dbReference type="Google" id="ProtNLM"/>
    </source>
</evidence>
<proteinExistence type="predicted"/>
<dbReference type="AlphaFoldDB" id="A0A191ZGK3"/>
<dbReference type="InterPro" id="IPR003795">
    <property type="entry name" value="DUF192"/>
</dbReference>
<reference evidence="1 2" key="1">
    <citation type="submission" date="2016-06" db="EMBL/GenBank/DDBJ databases">
        <title>Insight into the functional genes involving in sulfur oxidation in Pearl River water.</title>
        <authorList>
            <person name="Luo J."/>
            <person name="Tan X."/>
            <person name="Lin W."/>
        </authorList>
    </citation>
    <scope>NUCLEOTIDE SEQUENCE [LARGE SCALE GENOMIC DNA]</scope>
    <source>
        <strain evidence="1 2">LS2</strain>
    </source>
</reference>
<gene>
    <name evidence="1" type="ORF">A9404_06150</name>
</gene>
<name>A0A191ZGK3_9GAMM</name>
<dbReference type="KEGG" id="haz:A9404_06150"/>
<dbReference type="Gene3D" id="2.60.120.1140">
    <property type="entry name" value="Protein of unknown function DUF192"/>
    <property type="match status" value="1"/>
</dbReference>
<dbReference type="EMBL" id="CP016027">
    <property type="protein sequence ID" value="ANJ67016.1"/>
    <property type="molecule type" value="Genomic_DNA"/>
</dbReference>
<dbReference type="OrthoDB" id="5526466at2"/>
<accession>A0A191ZGK3</accession>
<dbReference type="Pfam" id="PF02643">
    <property type="entry name" value="DUF192"/>
    <property type="match status" value="1"/>
</dbReference>
<dbReference type="STRING" id="1860122.A9404_06150"/>
<protein>
    <recommendedName>
        <fullName evidence="3">DUF192 domain-containing protein</fullName>
    </recommendedName>
</protein>